<dbReference type="Gene3D" id="3.20.20.80">
    <property type="entry name" value="Glycosidases"/>
    <property type="match status" value="1"/>
</dbReference>
<dbReference type="Proteomes" id="UP000601435">
    <property type="component" value="Unassembled WGS sequence"/>
</dbReference>
<sequence>MALSSAPSTRVAEPVWRLRIEPDASKPWMLLVHRRSRFVHGQQHVALTAVAVGAVTVASASRKRWRLSCAAEPAEPAIKSGFLAFPKPFVFGVATSAYQIEGAANMHGRKPSIWDEFSHKPGTTNDGATGDVACDHYHLFKEDVALMSSLNVKAYRFSISWSRILPDGTGHINEEGIKFYSDLIDSLLSAGIDPWVTLYHWDLPATLDWLGPKEPITSAFSTYARTCFKHFGDRVKNWITLNEPWCSAVLGYNTGDHAPGYTDAGECAPYIAGHNMLLAHAEAVRVFREEFADQEGQIGISLNADWRQPMESTYEDRRAARRAMDFSLGWFAQPVFHGDYPECMKETCGDRLPTFTPDESALLKGSSDFFGLNSYSANFAKVAQQPLEGSGYWNDIGVEWWHTDPDWERSDMGWPIVPWSLREILLFIQERYSPLGGIIITENGCACESEESADLDCRSDALTPVAWAGDVGRHQADMTFDDPERVRFFRAHLSAVHAAISRGADVRGYFAWSFLDNFEWAEGYAKRFGIVRVDFPTQERMLKSSARFLANVFEVGVRSFLVLTSYYPVLCRLLRSWHLACFDNAAHVEVALLEKHKLMEGVQAKIDHARQQLKRDCLHSRTKGLSLLEGSARLHACRQVMSFWAAIAAVEVDRRSHMRLYVPASIYNLE</sequence>
<evidence type="ECO:0000256" key="2">
    <source>
        <dbReference type="ARBA" id="ARBA00010838"/>
    </source>
</evidence>
<dbReference type="InterPro" id="IPR017853">
    <property type="entry name" value="GH"/>
</dbReference>
<organism evidence="7 8">
    <name type="scientific">Symbiodinium necroappetens</name>
    <dbReference type="NCBI Taxonomy" id="1628268"/>
    <lineage>
        <taxon>Eukaryota</taxon>
        <taxon>Sar</taxon>
        <taxon>Alveolata</taxon>
        <taxon>Dinophyceae</taxon>
        <taxon>Suessiales</taxon>
        <taxon>Symbiodiniaceae</taxon>
        <taxon>Symbiodinium</taxon>
    </lineage>
</organism>
<keyword evidence="4" id="KW-0378">Hydrolase</keyword>
<dbReference type="FunFam" id="3.20.20.80:FF:000011">
    <property type="entry name" value="Cytosolic beta-glucosidase"/>
    <property type="match status" value="1"/>
</dbReference>
<gene>
    <name evidence="7" type="primary">BGLU7</name>
    <name evidence="7" type="ORF">SNEC2469_LOCUS24715</name>
</gene>
<evidence type="ECO:0000313" key="7">
    <source>
        <dbReference type="EMBL" id="CAE7827580.1"/>
    </source>
</evidence>
<dbReference type="PANTHER" id="PTHR10353">
    <property type="entry name" value="GLYCOSYL HYDROLASE"/>
    <property type="match status" value="1"/>
</dbReference>
<evidence type="ECO:0000256" key="5">
    <source>
        <dbReference type="ARBA" id="ARBA00023295"/>
    </source>
</evidence>
<dbReference type="SUPFAM" id="SSF51445">
    <property type="entry name" value="(Trans)glycosidases"/>
    <property type="match status" value="1"/>
</dbReference>
<evidence type="ECO:0000256" key="6">
    <source>
        <dbReference type="RuleBase" id="RU003690"/>
    </source>
</evidence>
<dbReference type="AlphaFoldDB" id="A0A812ZIX8"/>
<protein>
    <recommendedName>
        <fullName evidence="3">beta-glucosidase</fullName>
        <ecNumber evidence="3">3.2.1.21</ecNumber>
    </recommendedName>
</protein>
<dbReference type="InterPro" id="IPR001360">
    <property type="entry name" value="Glyco_hydro_1"/>
</dbReference>
<comment type="caution">
    <text evidence="7">The sequence shown here is derived from an EMBL/GenBank/DDBJ whole genome shotgun (WGS) entry which is preliminary data.</text>
</comment>
<evidence type="ECO:0000256" key="3">
    <source>
        <dbReference type="ARBA" id="ARBA00012744"/>
    </source>
</evidence>
<keyword evidence="8" id="KW-1185">Reference proteome</keyword>
<accession>A0A812ZIX8</accession>
<evidence type="ECO:0000256" key="1">
    <source>
        <dbReference type="ARBA" id="ARBA00000448"/>
    </source>
</evidence>
<dbReference type="PANTHER" id="PTHR10353:SF36">
    <property type="entry name" value="LP05116P"/>
    <property type="match status" value="1"/>
</dbReference>
<keyword evidence="5" id="KW-0326">Glycosidase</keyword>
<proteinExistence type="inferred from homology"/>
<dbReference type="PRINTS" id="PR00131">
    <property type="entry name" value="GLHYDRLASE1"/>
</dbReference>
<evidence type="ECO:0000256" key="4">
    <source>
        <dbReference type="ARBA" id="ARBA00022801"/>
    </source>
</evidence>
<reference evidence="7" key="1">
    <citation type="submission" date="2021-02" db="EMBL/GenBank/DDBJ databases">
        <authorList>
            <person name="Dougan E. K."/>
            <person name="Rhodes N."/>
            <person name="Thang M."/>
            <person name="Chan C."/>
        </authorList>
    </citation>
    <scope>NUCLEOTIDE SEQUENCE</scope>
</reference>
<dbReference type="GO" id="GO:0016052">
    <property type="term" value="P:carbohydrate catabolic process"/>
    <property type="evidence" value="ECO:0007669"/>
    <property type="project" value="UniProtKB-ARBA"/>
</dbReference>
<dbReference type="InterPro" id="IPR033132">
    <property type="entry name" value="GH_1_N_CS"/>
</dbReference>
<name>A0A812ZIX8_9DINO</name>
<dbReference type="EC" id="3.2.1.21" evidence="3"/>
<dbReference type="GO" id="GO:0008422">
    <property type="term" value="F:beta-glucosidase activity"/>
    <property type="evidence" value="ECO:0007669"/>
    <property type="project" value="UniProtKB-EC"/>
</dbReference>
<evidence type="ECO:0000313" key="8">
    <source>
        <dbReference type="Proteomes" id="UP000601435"/>
    </source>
</evidence>
<comment type="catalytic activity">
    <reaction evidence="1">
        <text>Hydrolysis of terminal, non-reducing beta-D-glucosyl residues with release of beta-D-glucose.</text>
        <dbReference type="EC" id="3.2.1.21"/>
    </reaction>
</comment>
<dbReference type="OrthoDB" id="434261at2759"/>
<comment type="similarity">
    <text evidence="2 6">Belongs to the glycosyl hydrolase 1 family.</text>
</comment>
<dbReference type="EMBL" id="CAJNJA010047920">
    <property type="protein sequence ID" value="CAE7827580.1"/>
    <property type="molecule type" value="Genomic_DNA"/>
</dbReference>
<dbReference type="Pfam" id="PF00232">
    <property type="entry name" value="Glyco_hydro_1"/>
    <property type="match status" value="2"/>
</dbReference>
<dbReference type="PROSITE" id="PS00653">
    <property type="entry name" value="GLYCOSYL_HYDROL_F1_2"/>
    <property type="match status" value="1"/>
</dbReference>